<dbReference type="SUPFAM" id="SSF55874">
    <property type="entry name" value="ATPase domain of HSP90 chaperone/DNA topoisomerase II/histidine kinase"/>
    <property type="match status" value="1"/>
</dbReference>
<dbReference type="EMBL" id="BAABKC010000135">
    <property type="protein sequence ID" value="GAA5079978.1"/>
    <property type="molecule type" value="Genomic_DNA"/>
</dbReference>
<proteinExistence type="predicted"/>
<sequence length="131" mass="13465">MTVAAPGTDLSRPPTAADARDQVRRLLTTPAAQPADTVLDDVLLVVTELVTNALRHGGGLTAFAARLDGGALVVSVTDASPTAPHTVPRTDAATPGGFGWRIVQRLCRQVTVTPVAGGKTIEVVMAAYPEG</sequence>
<dbReference type="RefSeq" id="WP_345672313.1">
    <property type="nucleotide sequence ID" value="NZ_BAABKC010000135.1"/>
</dbReference>
<dbReference type="InterPro" id="IPR036890">
    <property type="entry name" value="HATPase_C_sf"/>
</dbReference>
<dbReference type="InterPro" id="IPR003594">
    <property type="entry name" value="HATPase_dom"/>
</dbReference>
<keyword evidence="1" id="KW-0808">Transferase</keyword>
<comment type="caution">
    <text evidence="3">The sequence shown here is derived from an EMBL/GenBank/DDBJ whole genome shotgun (WGS) entry which is preliminary data.</text>
</comment>
<evidence type="ECO:0000313" key="4">
    <source>
        <dbReference type="Proteomes" id="UP001500124"/>
    </source>
</evidence>
<protein>
    <submittedName>
        <fullName evidence="3">ATP-binding protein</fullName>
    </submittedName>
</protein>
<gene>
    <name evidence="3" type="ORF">GCM10023336_72820</name>
</gene>
<name>A0ABP9LNC3_9ACTN</name>
<dbReference type="Proteomes" id="UP001500124">
    <property type="component" value="Unassembled WGS sequence"/>
</dbReference>
<dbReference type="GO" id="GO:0005524">
    <property type="term" value="F:ATP binding"/>
    <property type="evidence" value="ECO:0007669"/>
    <property type="project" value="UniProtKB-KW"/>
</dbReference>
<feature type="domain" description="Histidine kinase/HSP90-like ATPase" evidence="2">
    <location>
        <begin position="16"/>
        <end position="123"/>
    </location>
</feature>
<dbReference type="Gene3D" id="3.30.565.10">
    <property type="entry name" value="Histidine kinase-like ATPase, C-terminal domain"/>
    <property type="match status" value="1"/>
</dbReference>
<dbReference type="PANTHER" id="PTHR35526">
    <property type="entry name" value="ANTI-SIGMA-F FACTOR RSBW-RELATED"/>
    <property type="match status" value="1"/>
</dbReference>
<keyword evidence="3" id="KW-0067">ATP-binding</keyword>
<keyword evidence="4" id="KW-1185">Reference proteome</keyword>
<evidence type="ECO:0000259" key="2">
    <source>
        <dbReference type="Pfam" id="PF13581"/>
    </source>
</evidence>
<organism evidence="3 4">
    <name type="scientific">Streptomyces similanensis</name>
    <dbReference type="NCBI Taxonomy" id="1274988"/>
    <lineage>
        <taxon>Bacteria</taxon>
        <taxon>Bacillati</taxon>
        <taxon>Actinomycetota</taxon>
        <taxon>Actinomycetes</taxon>
        <taxon>Kitasatosporales</taxon>
        <taxon>Streptomycetaceae</taxon>
        <taxon>Streptomyces</taxon>
    </lineage>
</organism>
<evidence type="ECO:0000313" key="3">
    <source>
        <dbReference type="EMBL" id="GAA5079978.1"/>
    </source>
</evidence>
<dbReference type="InterPro" id="IPR050267">
    <property type="entry name" value="Anti-sigma-factor_SerPK"/>
</dbReference>
<reference evidence="4" key="1">
    <citation type="journal article" date="2019" name="Int. J. Syst. Evol. Microbiol.">
        <title>The Global Catalogue of Microorganisms (GCM) 10K type strain sequencing project: providing services to taxonomists for standard genome sequencing and annotation.</title>
        <authorList>
            <consortium name="The Broad Institute Genomics Platform"/>
            <consortium name="The Broad Institute Genome Sequencing Center for Infectious Disease"/>
            <person name="Wu L."/>
            <person name="Ma J."/>
        </authorList>
    </citation>
    <scope>NUCLEOTIDE SEQUENCE [LARGE SCALE GENOMIC DNA]</scope>
    <source>
        <strain evidence="4">JCM 18410</strain>
    </source>
</reference>
<keyword evidence="1" id="KW-0418">Kinase</keyword>
<keyword evidence="1" id="KW-0723">Serine/threonine-protein kinase</keyword>
<evidence type="ECO:0000256" key="1">
    <source>
        <dbReference type="ARBA" id="ARBA00022527"/>
    </source>
</evidence>
<dbReference type="PANTHER" id="PTHR35526:SF3">
    <property type="entry name" value="ANTI-SIGMA-F FACTOR RSBW"/>
    <property type="match status" value="1"/>
</dbReference>
<dbReference type="Pfam" id="PF13581">
    <property type="entry name" value="HATPase_c_2"/>
    <property type="match status" value="1"/>
</dbReference>
<accession>A0ABP9LNC3</accession>
<dbReference type="CDD" id="cd16936">
    <property type="entry name" value="HATPase_RsbW-like"/>
    <property type="match status" value="1"/>
</dbReference>
<keyword evidence="3" id="KW-0547">Nucleotide-binding</keyword>